<accession>A0A6A6ZS86</accession>
<dbReference type="EMBL" id="MU006231">
    <property type="protein sequence ID" value="KAF2823696.1"/>
    <property type="molecule type" value="Genomic_DNA"/>
</dbReference>
<feature type="region of interest" description="Disordered" evidence="1">
    <location>
        <begin position="458"/>
        <end position="487"/>
    </location>
</feature>
<sequence>MASQPIDALFCPDIGNVSTSNFHCCSASKQNSSLCREIFNNPNVFTNGCGHDCLANCSRVDYIYGSILQDTGLEGNGVAPIRRYLTCANVPNIAGYLDQNTLEPSIVSTVEKYIPRDAPLDARKNVTLAVTDCLTATCRNARQPAFCNYQCAGINLLTNGTTPNMAGLNECLRELCTGQQRSLPFADADVVGIGVFASYIMQCMFVVVLWFIFIGFQFSTHRQRKATTGSEHTPTNSEVEIVETEAEETRQSLPTHQMMFEEFLEQFHKAQCYFSATIQIAALTYGIFDVDMLTTFMLVPLATNGVLPVVFTLLLLYKCNHKSGLDIVLLTAVVWLLSSIVYWTLYSHIIPINTKDITAEEEFRAYRQFYYKLSSLDACGGYSALAVCPNNFKLGQGSITRESHKIRVLTPIIWTFSTLCLLAILAAKLSGTRLSELRPFGNKTDAKYQAVDRPDSTELGTLERNGAKTSVRNAEAAQSTASSSDQHNSRHYSVIHNTIYVFATLCFLAGIGMQLSLLSIATSLDMMDRKDWSFGQVVAITIWIPPLLAYLYQEIEVTMRKAKRRREKKKAMLQGQRKTNATSCT</sequence>
<feature type="transmembrane region" description="Helical" evidence="2">
    <location>
        <begin position="533"/>
        <end position="552"/>
    </location>
</feature>
<evidence type="ECO:0000313" key="3">
    <source>
        <dbReference type="EMBL" id="KAF2823696.1"/>
    </source>
</evidence>
<keyword evidence="2" id="KW-0472">Membrane</keyword>
<feature type="compositionally biased region" description="Polar residues" evidence="1">
    <location>
        <begin position="576"/>
        <end position="585"/>
    </location>
</feature>
<feature type="transmembrane region" description="Helical" evidence="2">
    <location>
        <begin position="190"/>
        <end position="216"/>
    </location>
</feature>
<feature type="region of interest" description="Disordered" evidence="1">
    <location>
        <begin position="566"/>
        <end position="585"/>
    </location>
</feature>
<proteinExistence type="predicted"/>
<feature type="transmembrane region" description="Helical" evidence="2">
    <location>
        <begin position="499"/>
        <end position="521"/>
    </location>
</feature>
<protein>
    <submittedName>
        <fullName evidence="3">Uncharacterized protein</fullName>
    </submittedName>
</protein>
<name>A0A6A6ZS86_9PLEO</name>
<feature type="transmembrane region" description="Helical" evidence="2">
    <location>
        <begin position="324"/>
        <end position="345"/>
    </location>
</feature>
<reference evidence="3" key="1">
    <citation type="journal article" date="2020" name="Stud. Mycol.">
        <title>101 Dothideomycetes genomes: a test case for predicting lifestyles and emergence of pathogens.</title>
        <authorList>
            <person name="Haridas S."/>
            <person name="Albert R."/>
            <person name="Binder M."/>
            <person name="Bloem J."/>
            <person name="Labutti K."/>
            <person name="Salamov A."/>
            <person name="Andreopoulos B."/>
            <person name="Baker S."/>
            <person name="Barry K."/>
            <person name="Bills G."/>
            <person name="Bluhm B."/>
            <person name="Cannon C."/>
            <person name="Castanera R."/>
            <person name="Culley D."/>
            <person name="Daum C."/>
            <person name="Ezra D."/>
            <person name="Gonzalez J."/>
            <person name="Henrissat B."/>
            <person name="Kuo A."/>
            <person name="Liang C."/>
            <person name="Lipzen A."/>
            <person name="Lutzoni F."/>
            <person name="Magnuson J."/>
            <person name="Mondo S."/>
            <person name="Nolan M."/>
            <person name="Ohm R."/>
            <person name="Pangilinan J."/>
            <person name="Park H.-J."/>
            <person name="Ramirez L."/>
            <person name="Alfaro M."/>
            <person name="Sun H."/>
            <person name="Tritt A."/>
            <person name="Yoshinaga Y."/>
            <person name="Zwiers L.-H."/>
            <person name="Turgeon B."/>
            <person name="Goodwin S."/>
            <person name="Spatafora J."/>
            <person name="Crous P."/>
            <person name="Grigoriev I."/>
        </authorList>
    </citation>
    <scope>NUCLEOTIDE SEQUENCE</scope>
    <source>
        <strain evidence="3">CBS 113818</strain>
    </source>
</reference>
<evidence type="ECO:0000256" key="2">
    <source>
        <dbReference type="SAM" id="Phobius"/>
    </source>
</evidence>
<feature type="transmembrane region" description="Helical" evidence="2">
    <location>
        <begin position="294"/>
        <end position="317"/>
    </location>
</feature>
<evidence type="ECO:0000313" key="4">
    <source>
        <dbReference type="Proteomes" id="UP000799424"/>
    </source>
</evidence>
<organism evidence="3 4">
    <name type="scientific">Ophiobolus disseminans</name>
    <dbReference type="NCBI Taxonomy" id="1469910"/>
    <lineage>
        <taxon>Eukaryota</taxon>
        <taxon>Fungi</taxon>
        <taxon>Dikarya</taxon>
        <taxon>Ascomycota</taxon>
        <taxon>Pezizomycotina</taxon>
        <taxon>Dothideomycetes</taxon>
        <taxon>Pleosporomycetidae</taxon>
        <taxon>Pleosporales</taxon>
        <taxon>Pleosporineae</taxon>
        <taxon>Phaeosphaeriaceae</taxon>
        <taxon>Ophiobolus</taxon>
    </lineage>
</organism>
<keyword evidence="2" id="KW-0812">Transmembrane</keyword>
<keyword evidence="4" id="KW-1185">Reference proteome</keyword>
<dbReference type="AlphaFoldDB" id="A0A6A6ZS86"/>
<dbReference type="Proteomes" id="UP000799424">
    <property type="component" value="Unassembled WGS sequence"/>
</dbReference>
<keyword evidence="2" id="KW-1133">Transmembrane helix</keyword>
<feature type="compositionally biased region" description="Polar residues" evidence="1">
    <location>
        <begin position="467"/>
        <end position="486"/>
    </location>
</feature>
<gene>
    <name evidence="3" type="ORF">CC86DRAFT_408724</name>
</gene>
<evidence type="ECO:0000256" key="1">
    <source>
        <dbReference type="SAM" id="MobiDB-lite"/>
    </source>
</evidence>
<dbReference type="OrthoDB" id="4582561at2759"/>